<evidence type="ECO:0000256" key="1">
    <source>
        <dbReference type="ARBA" id="ARBA00004571"/>
    </source>
</evidence>
<dbReference type="InterPro" id="IPR039426">
    <property type="entry name" value="TonB-dep_rcpt-like"/>
</dbReference>
<evidence type="ECO:0000256" key="7">
    <source>
        <dbReference type="PROSITE-ProRule" id="PRU01360"/>
    </source>
</evidence>
<dbReference type="EMBL" id="SJSN01000003">
    <property type="protein sequence ID" value="TCD11647.1"/>
    <property type="molecule type" value="Genomic_DNA"/>
</dbReference>
<dbReference type="SUPFAM" id="SSF56935">
    <property type="entry name" value="Porins"/>
    <property type="match status" value="1"/>
</dbReference>
<dbReference type="InterPro" id="IPR023996">
    <property type="entry name" value="TonB-dep_OMP_SusC/RagA"/>
</dbReference>
<dbReference type="SUPFAM" id="SSF49464">
    <property type="entry name" value="Carboxypeptidase regulatory domain-like"/>
    <property type="match status" value="1"/>
</dbReference>
<organism evidence="9 10">
    <name type="scientific">Pedobacter frigidisoli</name>
    <dbReference type="NCBI Taxonomy" id="2530455"/>
    <lineage>
        <taxon>Bacteria</taxon>
        <taxon>Pseudomonadati</taxon>
        <taxon>Bacteroidota</taxon>
        <taxon>Sphingobacteriia</taxon>
        <taxon>Sphingobacteriales</taxon>
        <taxon>Sphingobacteriaceae</taxon>
        <taxon>Pedobacter</taxon>
    </lineage>
</organism>
<dbReference type="AlphaFoldDB" id="A0A4R0PA09"/>
<dbReference type="InterPro" id="IPR036942">
    <property type="entry name" value="Beta-barrel_TonB_sf"/>
</dbReference>
<evidence type="ECO:0000313" key="10">
    <source>
        <dbReference type="Proteomes" id="UP000291485"/>
    </source>
</evidence>
<dbReference type="InterPro" id="IPR008969">
    <property type="entry name" value="CarboxyPept-like_regulatory"/>
</dbReference>
<accession>A0A4R0PA09</accession>
<evidence type="ECO:0000256" key="2">
    <source>
        <dbReference type="ARBA" id="ARBA00022448"/>
    </source>
</evidence>
<dbReference type="Pfam" id="PF13715">
    <property type="entry name" value="CarbopepD_reg_2"/>
    <property type="match status" value="1"/>
</dbReference>
<dbReference type="InterPro" id="IPR023997">
    <property type="entry name" value="TonB-dep_OMP_SusC/RagA_CS"/>
</dbReference>
<keyword evidence="5 7" id="KW-0472">Membrane</keyword>
<name>A0A4R0PA09_9SPHI</name>
<keyword evidence="3 7" id="KW-1134">Transmembrane beta strand</keyword>
<protein>
    <submittedName>
        <fullName evidence="9">TonB-dependent receptor</fullName>
    </submittedName>
</protein>
<evidence type="ECO:0000256" key="5">
    <source>
        <dbReference type="ARBA" id="ARBA00023136"/>
    </source>
</evidence>
<dbReference type="OrthoDB" id="9768177at2"/>
<dbReference type="NCBIfam" id="TIGR04056">
    <property type="entry name" value="OMP_RagA_SusC"/>
    <property type="match status" value="1"/>
</dbReference>
<dbReference type="Gene3D" id="2.40.170.20">
    <property type="entry name" value="TonB-dependent receptor, beta-barrel domain"/>
    <property type="match status" value="1"/>
</dbReference>
<proteinExistence type="inferred from homology"/>
<dbReference type="InterPro" id="IPR012910">
    <property type="entry name" value="Plug_dom"/>
</dbReference>
<dbReference type="InterPro" id="IPR037066">
    <property type="entry name" value="Plug_dom_sf"/>
</dbReference>
<keyword evidence="10" id="KW-1185">Reference proteome</keyword>
<keyword evidence="2 7" id="KW-0813">Transport</keyword>
<reference evidence="9 10" key="1">
    <citation type="submission" date="2019-02" db="EMBL/GenBank/DDBJ databases">
        <title>Pedobacter sp. RP-3-11 sp. nov., isolated from Arctic soil.</title>
        <authorList>
            <person name="Dahal R.H."/>
        </authorList>
    </citation>
    <scope>NUCLEOTIDE SEQUENCE [LARGE SCALE GENOMIC DNA]</scope>
    <source>
        <strain evidence="9 10">RP-3-11</strain>
    </source>
</reference>
<sequence>MRKPRQKIFLQRLVVLILLLGLTPTLLFAQKILKGKVVDEKNLPLPGAGIKLKISGKSTVAGDDGSFSINAPENESALIVSFIGYPSQEVMITGSSNYVVRLTPDSKALNDVVVIGYGQQKRSDVTGSVAGIKGDALLEVPAANPIAALQGRIAGVDISRSSSRPGASGQIRIRGNRSLSGTSDPLIVLDGVPFNGSVNEINNDDIASIDILKDASSTAIYGFRGSNGVILITTKRGRIGKPQLTYNSYYGYSQIRDQYNQFNAQEFVAFRNAASPAYTAGYSPLEQQGIANGTSTNWQDYLYKRGFVTNQQIGISGGSEGINYGLSGGYFNEAGVVTGIGFERYALNTTIDATINKWIKVGLSTRNTLTYGNGSGVNPLYATMRITPLAPAYNPDGSIYLYPQDGTVDQTATANPLTLSDRDNIVDRTRRLRTNNVLYGEVNILPGLKYKLNLGLDFRQENRGTFYGPKTIIRPDAATAAQATASLANSEAWTFLAENILTYNKTIAKDHRIDVTGLFSVQRDRGFNNAFNAVGFPSEAVQYYNFFLAQTVTAVDGGANGFSRGGLQSFMGRVNYAYKDRYLATFTFRRDGSSVFPVNPYLNYPAAAIGWNISNEDFMKNQKIVSNLKLRASYGVTGNPSIPTDATRGSLQSNRYDYGAENVQGYYIGSLANLDLRWESTKQFNLGLDYGFLNNRITGSIEVYKQNTDDLIINKQLPRSNGATSFYTNAAATSGKGIEFNISSLNIAPTKPTDFSWSTDFNFSINREKIVRLADGTTQQDVGNGWFVGQPINVIYDFTKLGIWQTSEAVEAASYAGYSALPGQIKIADLNGDHIINDADRSIIGSFQPKVILGMTQRVSYKNFDLSVVAFSRLGNKIVVPYLTTDGSGTGYFAFLNGRVNQVKVDYWTPTNPTNAFPRPAGGATSLPYSSTLGYYDGSFVKIRSINLGYNFPSALASKLGLGSLRLYATANNPFILYSPFVKSGLGMDPEGTGVGGALGNNAVANGRAITVGLDLPSTRQFLFGINAKF</sequence>
<dbReference type="RefSeq" id="WP_131556897.1">
    <property type="nucleotide sequence ID" value="NZ_SJSN01000003.1"/>
</dbReference>
<dbReference type="GO" id="GO:0009279">
    <property type="term" value="C:cell outer membrane"/>
    <property type="evidence" value="ECO:0007669"/>
    <property type="project" value="UniProtKB-SubCell"/>
</dbReference>
<evidence type="ECO:0000313" key="9">
    <source>
        <dbReference type="EMBL" id="TCD11647.1"/>
    </source>
</evidence>
<evidence type="ECO:0000259" key="8">
    <source>
        <dbReference type="Pfam" id="PF07715"/>
    </source>
</evidence>
<gene>
    <name evidence="9" type="ORF">EZ449_05140</name>
</gene>
<keyword evidence="6 7" id="KW-0998">Cell outer membrane</keyword>
<comment type="caution">
    <text evidence="9">The sequence shown here is derived from an EMBL/GenBank/DDBJ whole genome shotgun (WGS) entry which is preliminary data.</text>
</comment>
<comment type="subcellular location">
    <subcellularLocation>
        <location evidence="1 7">Cell outer membrane</location>
        <topology evidence="1 7">Multi-pass membrane protein</topology>
    </subcellularLocation>
</comment>
<keyword evidence="4 7" id="KW-0812">Transmembrane</keyword>
<dbReference type="Pfam" id="PF07715">
    <property type="entry name" value="Plug"/>
    <property type="match status" value="1"/>
</dbReference>
<dbReference type="NCBIfam" id="TIGR04057">
    <property type="entry name" value="SusC_RagA_signa"/>
    <property type="match status" value="1"/>
</dbReference>
<comment type="similarity">
    <text evidence="7">Belongs to the TonB-dependent receptor family.</text>
</comment>
<evidence type="ECO:0000256" key="4">
    <source>
        <dbReference type="ARBA" id="ARBA00022692"/>
    </source>
</evidence>
<dbReference type="Gene3D" id="2.60.40.1120">
    <property type="entry name" value="Carboxypeptidase-like, regulatory domain"/>
    <property type="match status" value="1"/>
</dbReference>
<dbReference type="PROSITE" id="PS52016">
    <property type="entry name" value="TONB_DEPENDENT_REC_3"/>
    <property type="match status" value="1"/>
</dbReference>
<dbReference type="Proteomes" id="UP000291485">
    <property type="component" value="Unassembled WGS sequence"/>
</dbReference>
<evidence type="ECO:0000256" key="6">
    <source>
        <dbReference type="ARBA" id="ARBA00023237"/>
    </source>
</evidence>
<dbReference type="Gene3D" id="2.170.130.10">
    <property type="entry name" value="TonB-dependent receptor, plug domain"/>
    <property type="match status" value="1"/>
</dbReference>
<evidence type="ECO:0000256" key="3">
    <source>
        <dbReference type="ARBA" id="ARBA00022452"/>
    </source>
</evidence>
<feature type="domain" description="TonB-dependent receptor plug" evidence="8">
    <location>
        <begin position="122"/>
        <end position="229"/>
    </location>
</feature>
<keyword evidence="9" id="KW-0675">Receptor</keyword>